<evidence type="ECO:0000313" key="1">
    <source>
        <dbReference type="EMBL" id="KTB41002.1"/>
    </source>
</evidence>
<organism evidence="1 2">
    <name type="scientific">Moniliophthora roreri</name>
    <name type="common">Frosty pod rot fungus</name>
    <name type="synonym">Monilia roreri</name>
    <dbReference type="NCBI Taxonomy" id="221103"/>
    <lineage>
        <taxon>Eukaryota</taxon>
        <taxon>Fungi</taxon>
        <taxon>Dikarya</taxon>
        <taxon>Basidiomycota</taxon>
        <taxon>Agaricomycotina</taxon>
        <taxon>Agaricomycetes</taxon>
        <taxon>Agaricomycetidae</taxon>
        <taxon>Agaricales</taxon>
        <taxon>Marasmiineae</taxon>
        <taxon>Marasmiaceae</taxon>
        <taxon>Moniliophthora</taxon>
    </lineage>
</organism>
<name>A0A0W0FXM5_MONRR</name>
<comment type="caution">
    <text evidence="1">The sequence shown here is derived from an EMBL/GenBank/DDBJ whole genome shotgun (WGS) entry which is preliminary data.</text>
</comment>
<dbReference type="Proteomes" id="UP000054988">
    <property type="component" value="Unassembled WGS sequence"/>
</dbReference>
<protein>
    <submittedName>
        <fullName evidence="1">Uncharacterized protein</fullName>
    </submittedName>
</protein>
<accession>A0A0W0FXM5</accession>
<proteinExistence type="predicted"/>
<dbReference type="AlphaFoldDB" id="A0A0W0FXM5"/>
<gene>
    <name evidence="1" type="ORF">WG66_6416</name>
</gene>
<sequence length="38" mass="4272">MRVDGGRGLRVSNTLFQNSTCQYWNEYQLLGTCASCQA</sequence>
<reference evidence="1 2" key="1">
    <citation type="submission" date="2015-12" db="EMBL/GenBank/DDBJ databases">
        <title>Draft genome sequence of Moniliophthora roreri, the causal agent of frosty pod rot of cacao.</title>
        <authorList>
            <person name="Aime M.C."/>
            <person name="Diaz-Valderrama J.R."/>
            <person name="Kijpornyongpan T."/>
            <person name="Phillips-Mora W."/>
        </authorList>
    </citation>
    <scope>NUCLEOTIDE SEQUENCE [LARGE SCALE GENOMIC DNA]</scope>
    <source>
        <strain evidence="1 2">MCA 2952</strain>
    </source>
</reference>
<dbReference type="EMBL" id="LATX01001525">
    <property type="protein sequence ID" value="KTB41002.1"/>
    <property type="molecule type" value="Genomic_DNA"/>
</dbReference>
<evidence type="ECO:0000313" key="2">
    <source>
        <dbReference type="Proteomes" id="UP000054988"/>
    </source>
</evidence>